<dbReference type="Pfam" id="PF00011">
    <property type="entry name" value="HSP20"/>
    <property type="match status" value="1"/>
</dbReference>
<feature type="domain" description="SHSP" evidence="5">
    <location>
        <begin position="43"/>
        <end position="197"/>
    </location>
</feature>
<reference evidence="6" key="1">
    <citation type="submission" date="2021-12" db="EMBL/GenBank/DDBJ databases">
        <title>Curvularia clavata genome.</title>
        <authorList>
            <person name="Cao Y."/>
        </authorList>
    </citation>
    <scope>NUCLEOTIDE SEQUENCE</scope>
    <source>
        <strain evidence="6">Yc1106</strain>
    </source>
</reference>
<dbReference type="CDD" id="cd06464">
    <property type="entry name" value="ACD_sHsps-like"/>
    <property type="match status" value="1"/>
</dbReference>
<gene>
    <name evidence="6" type="ORF">yc1106_03501</name>
</gene>
<dbReference type="InterPro" id="IPR031107">
    <property type="entry name" value="Small_HSP"/>
</dbReference>
<protein>
    <submittedName>
        <fullName evidence="6">HSP20-like chaperone</fullName>
    </submittedName>
</protein>
<dbReference type="Gene3D" id="2.60.40.790">
    <property type="match status" value="1"/>
</dbReference>
<evidence type="ECO:0000256" key="1">
    <source>
        <dbReference type="ARBA" id="ARBA00023016"/>
    </source>
</evidence>
<name>A0A9Q8Z4N8_CURCL</name>
<proteinExistence type="inferred from homology"/>
<keyword evidence="7" id="KW-1185">Reference proteome</keyword>
<evidence type="ECO:0000256" key="4">
    <source>
        <dbReference type="SAM" id="MobiDB-lite"/>
    </source>
</evidence>
<evidence type="ECO:0000256" key="2">
    <source>
        <dbReference type="PROSITE-ProRule" id="PRU00285"/>
    </source>
</evidence>
<sequence length="208" mass="23071">MLQLANLYQHSHPIASHGSHSRVPGHHVGLFHQAPLFFSDTLRDKHELCPNFDIRETATSYCLEGEFPGISGPEAIEIEWINQNRLRVTGHIEKTDLKAEWSANESPGTPPGQPANEQQGAPEPSVTSENKLPPKAEEPKEWLNERAIGTFVRTFDFPSAVHTDGILVKLYQGLLRINVPKKAVQAVEKKKIPIQCGEQVNAIRAHGA</sequence>
<dbReference type="PANTHER" id="PTHR11527">
    <property type="entry name" value="HEAT-SHOCK PROTEIN 20 FAMILY MEMBER"/>
    <property type="match status" value="1"/>
</dbReference>
<dbReference type="AlphaFoldDB" id="A0A9Q8Z4N8"/>
<evidence type="ECO:0000259" key="5">
    <source>
        <dbReference type="PROSITE" id="PS01031"/>
    </source>
</evidence>
<dbReference type="Proteomes" id="UP001056012">
    <property type="component" value="Chromosome 2"/>
</dbReference>
<dbReference type="EMBL" id="CP089275">
    <property type="protein sequence ID" value="USP76227.1"/>
    <property type="molecule type" value="Genomic_DNA"/>
</dbReference>
<dbReference type="OrthoDB" id="3778131at2759"/>
<dbReference type="InterPro" id="IPR008978">
    <property type="entry name" value="HSP20-like_chaperone"/>
</dbReference>
<keyword evidence="1" id="KW-0346">Stress response</keyword>
<dbReference type="InterPro" id="IPR002068">
    <property type="entry name" value="A-crystallin/Hsp20_dom"/>
</dbReference>
<evidence type="ECO:0000256" key="3">
    <source>
        <dbReference type="RuleBase" id="RU003616"/>
    </source>
</evidence>
<feature type="region of interest" description="Disordered" evidence="4">
    <location>
        <begin position="102"/>
        <end position="140"/>
    </location>
</feature>
<evidence type="ECO:0000313" key="6">
    <source>
        <dbReference type="EMBL" id="USP76227.1"/>
    </source>
</evidence>
<dbReference type="VEuPathDB" id="FungiDB:yc1106_03501"/>
<comment type="similarity">
    <text evidence="2 3">Belongs to the small heat shock protein (HSP20) family.</text>
</comment>
<accession>A0A9Q8Z4N8</accession>
<dbReference type="SUPFAM" id="SSF49764">
    <property type="entry name" value="HSP20-like chaperones"/>
    <property type="match status" value="1"/>
</dbReference>
<feature type="compositionally biased region" description="Polar residues" evidence="4">
    <location>
        <begin position="115"/>
        <end position="130"/>
    </location>
</feature>
<dbReference type="PROSITE" id="PS01031">
    <property type="entry name" value="SHSP"/>
    <property type="match status" value="1"/>
</dbReference>
<evidence type="ECO:0000313" key="7">
    <source>
        <dbReference type="Proteomes" id="UP001056012"/>
    </source>
</evidence>
<organism evidence="6 7">
    <name type="scientific">Curvularia clavata</name>
    <dbReference type="NCBI Taxonomy" id="95742"/>
    <lineage>
        <taxon>Eukaryota</taxon>
        <taxon>Fungi</taxon>
        <taxon>Dikarya</taxon>
        <taxon>Ascomycota</taxon>
        <taxon>Pezizomycotina</taxon>
        <taxon>Dothideomycetes</taxon>
        <taxon>Pleosporomycetidae</taxon>
        <taxon>Pleosporales</taxon>
        <taxon>Pleosporineae</taxon>
        <taxon>Pleosporaceae</taxon>
        <taxon>Curvularia</taxon>
    </lineage>
</organism>